<feature type="region of interest" description="Disordered" evidence="1">
    <location>
        <begin position="173"/>
        <end position="196"/>
    </location>
</feature>
<feature type="compositionally biased region" description="Polar residues" evidence="1">
    <location>
        <begin position="181"/>
        <end position="196"/>
    </location>
</feature>
<keyword evidence="2" id="KW-0732">Signal</keyword>
<organism evidence="3 4">
    <name type="scientific">Bionectria ochroleuca</name>
    <name type="common">Gliocladium roseum</name>
    <dbReference type="NCBI Taxonomy" id="29856"/>
    <lineage>
        <taxon>Eukaryota</taxon>
        <taxon>Fungi</taxon>
        <taxon>Dikarya</taxon>
        <taxon>Ascomycota</taxon>
        <taxon>Pezizomycotina</taxon>
        <taxon>Sordariomycetes</taxon>
        <taxon>Hypocreomycetidae</taxon>
        <taxon>Hypocreales</taxon>
        <taxon>Bionectriaceae</taxon>
        <taxon>Clonostachys</taxon>
    </lineage>
</organism>
<gene>
    <name evidence="3" type="ORF">CLO192961_LOCUS466343</name>
</gene>
<dbReference type="Proteomes" id="UP000766486">
    <property type="component" value="Unassembled WGS sequence"/>
</dbReference>
<feature type="chain" id="PRO_5046447617" description="Ig-like domain-containing protein" evidence="2">
    <location>
        <begin position="20"/>
        <end position="219"/>
    </location>
</feature>
<evidence type="ECO:0000256" key="1">
    <source>
        <dbReference type="SAM" id="MobiDB-lite"/>
    </source>
</evidence>
<evidence type="ECO:0000256" key="2">
    <source>
        <dbReference type="SAM" id="SignalP"/>
    </source>
</evidence>
<dbReference type="EMBL" id="CABFNS010000937">
    <property type="protein sequence ID" value="VUC37274.1"/>
    <property type="molecule type" value="Genomic_DNA"/>
</dbReference>
<evidence type="ECO:0008006" key="5">
    <source>
        <dbReference type="Google" id="ProtNLM"/>
    </source>
</evidence>
<sequence length="219" mass="22763">MTYDMLLLVALLGVGHVLAQTPTLSLVVVDLRTQITSTPRADVLGSIVGVNSGRTTVEVGCASSVPFRSCLVDRMNVTQGPSWWGYEATGRPGEELFSEGVTIKQACQLSTPAGQEICTWVGPKGYGKEQPIPGVSTPTTTNIYTTSMLSAYIRNVTITAGAEKLAGSTAAAATSTRATGEQTGAAPSNESDDNGTASLATRSNFLIVALAIIPIINVL</sequence>
<proteinExistence type="predicted"/>
<name>A0ABY6V107_BIOOC</name>
<feature type="signal peptide" evidence="2">
    <location>
        <begin position="1"/>
        <end position="19"/>
    </location>
</feature>
<protein>
    <recommendedName>
        <fullName evidence="5">Ig-like domain-containing protein</fullName>
    </recommendedName>
</protein>
<reference evidence="3 4" key="1">
    <citation type="submission" date="2019-06" db="EMBL/GenBank/DDBJ databases">
        <authorList>
            <person name="Broberg M."/>
        </authorList>
    </citation>
    <scope>NUCLEOTIDE SEQUENCE [LARGE SCALE GENOMIC DNA]</scope>
</reference>
<evidence type="ECO:0000313" key="4">
    <source>
        <dbReference type="Proteomes" id="UP000766486"/>
    </source>
</evidence>
<accession>A0ABY6V107</accession>
<comment type="caution">
    <text evidence="3">The sequence shown here is derived from an EMBL/GenBank/DDBJ whole genome shotgun (WGS) entry which is preliminary data.</text>
</comment>
<evidence type="ECO:0000313" key="3">
    <source>
        <dbReference type="EMBL" id="VUC37274.1"/>
    </source>
</evidence>
<keyword evidence="4" id="KW-1185">Reference proteome</keyword>